<keyword evidence="5" id="KW-0812">Transmembrane</keyword>
<comment type="caution">
    <text evidence="9">The sequence shown here is derived from an EMBL/GenBank/DDBJ whole genome shotgun (WGS) entry which is preliminary data.</text>
</comment>
<dbReference type="InterPro" id="IPR003607">
    <property type="entry name" value="HD/PDEase_dom"/>
</dbReference>
<evidence type="ECO:0000256" key="3">
    <source>
        <dbReference type="ARBA" id="ARBA00022801"/>
    </source>
</evidence>
<feature type="region of interest" description="Disordered" evidence="7">
    <location>
        <begin position="104"/>
        <end position="159"/>
    </location>
</feature>
<evidence type="ECO:0000256" key="4">
    <source>
        <dbReference type="ARBA" id="ARBA00022884"/>
    </source>
</evidence>
<evidence type="ECO:0000256" key="2">
    <source>
        <dbReference type="ARBA" id="ARBA00022759"/>
    </source>
</evidence>
<evidence type="ECO:0000256" key="5">
    <source>
        <dbReference type="HAMAP-Rule" id="MF_00335"/>
    </source>
</evidence>
<dbReference type="InterPro" id="IPR006674">
    <property type="entry name" value="HD_domain"/>
</dbReference>
<dbReference type="EMBL" id="SJPO01000003">
    <property type="protein sequence ID" value="TWT78028.1"/>
    <property type="molecule type" value="Genomic_DNA"/>
</dbReference>
<dbReference type="InterPro" id="IPR022711">
    <property type="entry name" value="RNase_Y_N"/>
</dbReference>
<name>A0A5C5YSX0_9BACT</name>
<dbReference type="Proteomes" id="UP000318478">
    <property type="component" value="Unassembled WGS sequence"/>
</dbReference>
<dbReference type="CDD" id="cd00077">
    <property type="entry name" value="HDc"/>
    <property type="match status" value="1"/>
</dbReference>
<dbReference type="Gene3D" id="3.30.1370.10">
    <property type="entry name" value="K Homology domain, type 1"/>
    <property type="match status" value="1"/>
</dbReference>
<dbReference type="EC" id="3.1.-.-" evidence="5 6"/>
<reference evidence="9 10" key="1">
    <citation type="submission" date="2019-02" db="EMBL/GenBank/DDBJ databases">
        <title>Deep-cultivation of Planctomycetes and their phenomic and genomic characterization uncovers novel biology.</title>
        <authorList>
            <person name="Wiegand S."/>
            <person name="Jogler M."/>
            <person name="Boedeker C."/>
            <person name="Pinto D."/>
            <person name="Vollmers J."/>
            <person name="Rivas-Marin E."/>
            <person name="Kohn T."/>
            <person name="Peeters S.H."/>
            <person name="Heuer A."/>
            <person name="Rast P."/>
            <person name="Oberbeckmann S."/>
            <person name="Bunk B."/>
            <person name="Jeske O."/>
            <person name="Meyerdierks A."/>
            <person name="Storesund J.E."/>
            <person name="Kallscheuer N."/>
            <person name="Luecker S."/>
            <person name="Lage O.M."/>
            <person name="Pohl T."/>
            <person name="Merkel B.J."/>
            <person name="Hornburger P."/>
            <person name="Mueller R.-W."/>
            <person name="Bruemmer F."/>
            <person name="Labrenz M."/>
            <person name="Spormann A.M."/>
            <person name="Op Den Camp H."/>
            <person name="Overmann J."/>
            <person name="Amann R."/>
            <person name="Jetten M.S.M."/>
            <person name="Mascher T."/>
            <person name="Medema M.H."/>
            <person name="Devos D.P."/>
            <person name="Kaster A.-K."/>
            <person name="Ovreas L."/>
            <person name="Rohde M."/>
            <person name="Galperin M.Y."/>
            <person name="Jogler C."/>
        </authorList>
    </citation>
    <scope>NUCLEOTIDE SEQUENCE [LARGE SCALE GENOMIC DNA]</scope>
    <source>
        <strain evidence="9 10">Pla123a</strain>
    </source>
</reference>
<protein>
    <recommendedName>
        <fullName evidence="5 6">Ribonuclease Y</fullName>
        <shortName evidence="5">RNase Y</shortName>
        <ecNumber evidence="5 6">3.1.-.-</ecNumber>
    </recommendedName>
</protein>
<evidence type="ECO:0000313" key="10">
    <source>
        <dbReference type="Proteomes" id="UP000318478"/>
    </source>
</evidence>
<dbReference type="GO" id="GO:0006402">
    <property type="term" value="P:mRNA catabolic process"/>
    <property type="evidence" value="ECO:0007669"/>
    <property type="project" value="UniProtKB-UniRule"/>
</dbReference>
<dbReference type="Pfam" id="PF00013">
    <property type="entry name" value="KH_1"/>
    <property type="match status" value="1"/>
</dbReference>
<feature type="domain" description="HD" evidence="8">
    <location>
        <begin position="369"/>
        <end position="462"/>
    </location>
</feature>
<dbReference type="NCBIfam" id="TIGR00277">
    <property type="entry name" value="HDIG"/>
    <property type="match status" value="1"/>
</dbReference>
<dbReference type="PANTHER" id="PTHR12826:SF15">
    <property type="entry name" value="RIBONUCLEASE Y"/>
    <property type="match status" value="1"/>
</dbReference>
<dbReference type="AlphaFoldDB" id="A0A5C5YSX0"/>
<keyword evidence="5" id="KW-1133">Transmembrane helix</keyword>
<dbReference type="PROSITE" id="PS50084">
    <property type="entry name" value="KH_TYPE_1"/>
    <property type="match status" value="1"/>
</dbReference>
<dbReference type="NCBIfam" id="TIGR03319">
    <property type="entry name" value="RNase_Y"/>
    <property type="match status" value="1"/>
</dbReference>
<keyword evidence="1 5" id="KW-0540">Nuclease</keyword>
<dbReference type="GO" id="GO:0004521">
    <property type="term" value="F:RNA endonuclease activity"/>
    <property type="evidence" value="ECO:0007669"/>
    <property type="project" value="UniProtKB-UniRule"/>
</dbReference>
<keyword evidence="4 5" id="KW-0694">RNA-binding</keyword>
<dbReference type="GO" id="GO:0003723">
    <property type="term" value="F:RNA binding"/>
    <property type="evidence" value="ECO:0007669"/>
    <property type="project" value="UniProtKB-UniRule"/>
</dbReference>
<keyword evidence="2 5" id="KW-0255">Endonuclease</keyword>
<dbReference type="GO" id="GO:0005886">
    <property type="term" value="C:plasma membrane"/>
    <property type="evidence" value="ECO:0007669"/>
    <property type="project" value="UniProtKB-SubCell"/>
</dbReference>
<dbReference type="Pfam" id="PF12072">
    <property type="entry name" value="RNase_Y_N"/>
    <property type="match status" value="1"/>
</dbReference>
<gene>
    <name evidence="5 9" type="primary">rny</name>
    <name evidence="9" type="ORF">Pla123a_18280</name>
</gene>
<dbReference type="Pfam" id="PF01966">
    <property type="entry name" value="HD"/>
    <property type="match status" value="1"/>
</dbReference>
<accession>A0A5C5YSX0</accession>
<dbReference type="InterPro" id="IPR036612">
    <property type="entry name" value="KH_dom_type_1_sf"/>
</dbReference>
<dbReference type="GO" id="GO:0016787">
    <property type="term" value="F:hydrolase activity"/>
    <property type="evidence" value="ECO:0007669"/>
    <property type="project" value="UniProtKB-KW"/>
</dbReference>
<comment type="function">
    <text evidence="5">Endoribonuclease that initiates mRNA decay.</text>
</comment>
<feature type="transmembrane region" description="Helical" evidence="5">
    <location>
        <begin position="41"/>
        <end position="61"/>
    </location>
</feature>
<keyword evidence="10" id="KW-1185">Reference proteome</keyword>
<dbReference type="SMART" id="SM00471">
    <property type="entry name" value="HDc"/>
    <property type="match status" value="1"/>
</dbReference>
<evidence type="ECO:0000259" key="8">
    <source>
        <dbReference type="PROSITE" id="PS51831"/>
    </source>
</evidence>
<dbReference type="SMART" id="SM00322">
    <property type="entry name" value="KH"/>
    <property type="match status" value="1"/>
</dbReference>
<sequence>MQLLLPIAALGAPLGGLLLAQATPVASPVAAPAGMSGGQVAAYIITALVGAGMGFGLVQLINHLRRRDADKEARDILDRANLEAVARRKEAEIEAKEVALKEKSRVEDEANKLRNELHDRDRQLDKREDALQQRDDQLGKQEKMVESNQRRLAEKTEDVNRRQKELDDLLDVERQTLHRLSGLSPEDARNQLLERLDKELAHEQGALIVKQQKAIEKACDVRAKELLITCIQRFAAAHTAEATTNTVDIPNDDMKGRIIGREGRNIRSFEKATGVDVIIDDTPGVVIVSAFDPVRREVARIALAKLITDGRIHPSRIEEVVAETEKEIDGKLQEYGEEAMQEVDVPGLHPKVITLLGRLRYRTSYSQNVLRHSIEVAFISGLIAEELGMDGDLARRAGLLHDIGKAADHDTEGGHPKIGADLLKRYGENEVVVHAALGHHDDIRPDMPYTVICAAADACSASRPGARRETLDRYIKRMQELESIATGFEGVHQAFAIQAGREVRVIANTKHTSDESAAKICRDIATAFEQQLTYPGEIRVTMIRESRFTETAK</sequence>
<keyword evidence="5" id="KW-0472">Membrane</keyword>
<dbReference type="SUPFAM" id="SSF54791">
    <property type="entry name" value="Eukaryotic type KH-domain (KH-domain type I)"/>
    <property type="match status" value="1"/>
</dbReference>
<dbReference type="SUPFAM" id="SSF109604">
    <property type="entry name" value="HD-domain/PDEase-like"/>
    <property type="match status" value="1"/>
</dbReference>
<comment type="subcellular location">
    <subcellularLocation>
        <location evidence="5">Cell membrane</location>
        <topology evidence="5">Single-pass membrane protein</topology>
    </subcellularLocation>
</comment>
<dbReference type="Gene3D" id="1.10.3210.10">
    <property type="entry name" value="Hypothetical protein af1432"/>
    <property type="match status" value="1"/>
</dbReference>
<dbReference type="InterPro" id="IPR004087">
    <property type="entry name" value="KH_dom"/>
</dbReference>
<comment type="similarity">
    <text evidence="5">Belongs to the RNase Y family.</text>
</comment>
<dbReference type="PROSITE" id="PS51831">
    <property type="entry name" value="HD"/>
    <property type="match status" value="1"/>
</dbReference>
<evidence type="ECO:0000256" key="7">
    <source>
        <dbReference type="SAM" id="MobiDB-lite"/>
    </source>
</evidence>
<keyword evidence="3 5" id="KW-0378">Hydrolase</keyword>
<evidence type="ECO:0000256" key="6">
    <source>
        <dbReference type="NCBIfam" id="TIGR03319"/>
    </source>
</evidence>
<dbReference type="RefSeq" id="WP_231956366.1">
    <property type="nucleotide sequence ID" value="NZ_SJPO01000003.1"/>
</dbReference>
<organism evidence="9 10">
    <name type="scientific">Posidoniimonas polymericola</name>
    <dbReference type="NCBI Taxonomy" id="2528002"/>
    <lineage>
        <taxon>Bacteria</taxon>
        <taxon>Pseudomonadati</taxon>
        <taxon>Planctomycetota</taxon>
        <taxon>Planctomycetia</taxon>
        <taxon>Pirellulales</taxon>
        <taxon>Lacipirellulaceae</taxon>
        <taxon>Posidoniimonas</taxon>
    </lineage>
</organism>
<dbReference type="CDD" id="cd22431">
    <property type="entry name" value="KH-I_RNaseY"/>
    <property type="match status" value="1"/>
</dbReference>
<dbReference type="InterPro" id="IPR017705">
    <property type="entry name" value="Ribonuclease_Y"/>
</dbReference>
<evidence type="ECO:0000313" key="9">
    <source>
        <dbReference type="EMBL" id="TWT78028.1"/>
    </source>
</evidence>
<keyword evidence="5" id="KW-1003">Cell membrane</keyword>
<dbReference type="HAMAP" id="MF_00335">
    <property type="entry name" value="RNase_Y"/>
    <property type="match status" value="1"/>
</dbReference>
<dbReference type="InterPro" id="IPR004088">
    <property type="entry name" value="KH_dom_type_1"/>
</dbReference>
<evidence type="ECO:0000256" key="1">
    <source>
        <dbReference type="ARBA" id="ARBA00022722"/>
    </source>
</evidence>
<dbReference type="InterPro" id="IPR006675">
    <property type="entry name" value="HDIG_dom"/>
</dbReference>
<proteinExistence type="inferred from homology"/>
<dbReference type="PANTHER" id="PTHR12826">
    <property type="entry name" value="RIBONUCLEASE Y"/>
    <property type="match status" value="1"/>
</dbReference>